<comment type="similarity">
    <text evidence="2">Belongs to the metallo-dependent hydrolases superfamily. Adenosine and AMP deaminases family.</text>
</comment>
<evidence type="ECO:0000259" key="7">
    <source>
        <dbReference type="Pfam" id="PF00962"/>
    </source>
</evidence>
<evidence type="ECO:0000256" key="5">
    <source>
        <dbReference type="ARBA" id="ARBA00022801"/>
    </source>
</evidence>
<sequence>MPNILVTTLGLTWQIVPELIGFTNPDLIDLYRYHPDATALQKLRRTWNIGPVEHLWVITTENDDTTKMIGPLLQWYDLLGSANGFKLQIIQVSGLKDLNSEKDCLDMKEAIFRVVLHASEQTAVDDGKLLLSLAGGRKTMSSDMQTAASLFGCHALLHVIDQPSPEQWLKRAGPEEFTRPFPKFWFTACAVVTPIVVGSVPPNVFLRKDIAGFSAIRGIDFPMSSDENAFPHSLRITAHSLVNAVEDRIKRSAYLTVNYSHQLMEADRGTNFLALYHLPPQTIETLQKIRIGVHRDSEKKEIDWLRKLPKTELHCHLGGVLDVKDLIRVAEVCSREIAPYRSELTAWVAQIERLGLLSPALNDRQPVDFKALSFPLSIPRQWCMVALILHLAKTPDCIESLIYGNWLKSKSFHGIGFSDYERLGNIQGSSLLRHPVPIRETCAILIEKARAHNVCCLEVRCSPTKYASKGLSGERVARIIAGELQASGLETTMILTVSRHGSPDEIDQMISLAGTLLKNNGGVTVFRGFDLAGNEQARRPSEVRTLLLPLMEYCLHVTIHAGEGTPADSIWEAVYHLNAERIGHGLTLKDRPELLKRFLDRNIAIEMCPSSNMQIVGFRDNFLPETRMNPEYPLKYYLDAGIRVTVNTDNPGISRTDFTRELHRAARLTPGGLSLWDILRIVRNGFKSAFVDRSIRNELLRKAERRIIDLILKDPWP</sequence>
<keyword evidence="4" id="KW-0479">Metal-binding</keyword>
<evidence type="ECO:0000256" key="1">
    <source>
        <dbReference type="ARBA" id="ARBA00001947"/>
    </source>
</evidence>
<evidence type="ECO:0000259" key="8">
    <source>
        <dbReference type="Pfam" id="PF09623"/>
    </source>
</evidence>
<keyword evidence="6" id="KW-0862">Zinc</keyword>
<dbReference type="GO" id="GO:0006154">
    <property type="term" value="P:adenosine catabolic process"/>
    <property type="evidence" value="ECO:0007669"/>
    <property type="project" value="TreeGrafter"/>
</dbReference>
<reference evidence="9" key="1">
    <citation type="journal article" date="2020" name="mSystems">
        <title>Genome- and Community-Level Interaction Insights into Carbon Utilization and Element Cycling Functions of Hydrothermarchaeota in Hydrothermal Sediment.</title>
        <authorList>
            <person name="Zhou Z."/>
            <person name="Liu Y."/>
            <person name="Xu W."/>
            <person name="Pan J."/>
            <person name="Luo Z.H."/>
            <person name="Li M."/>
        </authorList>
    </citation>
    <scope>NUCLEOTIDE SEQUENCE [LARGE SCALE GENOMIC DNA]</scope>
    <source>
        <strain evidence="9">SpSt-477</strain>
    </source>
</reference>
<dbReference type="InterPro" id="IPR032466">
    <property type="entry name" value="Metal_Hydrolase"/>
</dbReference>
<evidence type="ECO:0000256" key="6">
    <source>
        <dbReference type="ARBA" id="ARBA00022833"/>
    </source>
</evidence>
<evidence type="ECO:0000256" key="4">
    <source>
        <dbReference type="ARBA" id="ARBA00022723"/>
    </source>
</evidence>
<dbReference type="GO" id="GO:0043103">
    <property type="term" value="P:hypoxanthine salvage"/>
    <property type="evidence" value="ECO:0007669"/>
    <property type="project" value="TreeGrafter"/>
</dbReference>
<dbReference type="Pfam" id="PF00962">
    <property type="entry name" value="A_deaminase"/>
    <property type="match status" value="1"/>
</dbReference>
<dbReference type="GO" id="GO:0046872">
    <property type="term" value="F:metal ion binding"/>
    <property type="evidence" value="ECO:0007669"/>
    <property type="project" value="UniProtKB-KW"/>
</dbReference>
<dbReference type="InterPro" id="IPR001365">
    <property type="entry name" value="A_deaminase_dom"/>
</dbReference>
<dbReference type="PANTHER" id="PTHR11409:SF43">
    <property type="entry name" value="ADENOSINE DEAMINASE"/>
    <property type="match status" value="1"/>
</dbReference>
<dbReference type="InterPro" id="IPR006330">
    <property type="entry name" value="Ado/ade_deaminase"/>
</dbReference>
<dbReference type="AlphaFoldDB" id="A0A7C4RUH5"/>
<dbReference type="EC" id="3.5.4.4" evidence="3"/>
<evidence type="ECO:0000256" key="3">
    <source>
        <dbReference type="ARBA" id="ARBA00012784"/>
    </source>
</evidence>
<dbReference type="GO" id="GO:0046103">
    <property type="term" value="P:inosine biosynthetic process"/>
    <property type="evidence" value="ECO:0007669"/>
    <property type="project" value="TreeGrafter"/>
</dbReference>
<dbReference type="SUPFAM" id="SSF51556">
    <property type="entry name" value="Metallo-dependent hydrolases"/>
    <property type="match status" value="1"/>
</dbReference>
<keyword evidence="5" id="KW-0378">Hydrolase</keyword>
<dbReference type="EMBL" id="DSUH01000370">
    <property type="protein sequence ID" value="HGU34359.1"/>
    <property type="molecule type" value="Genomic_DNA"/>
</dbReference>
<comment type="caution">
    <text evidence="9">The sequence shown here is derived from an EMBL/GenBank/DDBJ whole genome shotgun (WGS) entry which is preliminary data.</text>
</comment>
<dbReference type="InterPro" id="IPR019092">
    <property type="entry name" value="SSO2081-like_dom"/>
</dbReference>
<organism evidence="9">
    <name type="scientific">Desulfatirhabdium butyrativorans</name>
    <dbReference type="NCBI Taxonomy" id="340467"/>
    <lineage>
        <taxon>Bacteria</taxon>
        <taxon>Pseudomonadati</taxon>
        <taxon>Thermodesulfobacteriota</taxon>
        <taxon>Desulfobacteria</taxon>
        <taxon>Desulfobacterales</taxon>
        <taxon>Desulfatirhabdiaceae</taxon>
        <taxon>Desulfatirhabdium</taxon>
    </lineage>
</organism>
<evidence type="ECO:0000313" key="9">
    <source>
        <dbReference type="EMBL" id="HGU34359.1"/>
    </source>
</evidence>
<dbReference type="Pfam" id="PF09623">
    <property type="entry name" value="Cas_NE0113"/>
    <property type="match status" value="1"/>
</dbReference>
<evidence type="ECO:0000256" key="2">
    <source>
        <dbReference type="ARBA" id="ARBA00006676"/>
    </source>
</evidence>
<comment type="cofactor">
    <cofactor evidence="1">
        <name>Zn(2+)</name>
        <dbReference type="ChEBI" id="CHEBI:29105"/>
    </cofactor>
</comment>
<feature type="domain" description="Adenosine deaminase" evidence="7">
    <location>
        <begin position="429"/>
        <end position="702"/>
    </location>
</feature>
<dbReference type="GO" id="GO:0005829">
    <property type="term" value="C:cytosol"/>
    <property type="evidence" value="ECO:0007669"/>
    <property type="project" value="TreeGrafter"/>
</dbReference>
<protein>
    <recommendedName>
        <fullName evidence="3">adenosine deaminase</fullName>
        <ecNumber evidence="3">3.5.4.4</ecNumber>
    </recommendedName>
</protein>
<gene>
    <name evidence="9" type="ORF">ENS29_16160</name>
</gene>
<proteinExistence type="inferred from homology"/>
<dbReference type="PANTHER" id="PTHR11409">
    <property type="entry name" value="ADENOSINE DEAMINASE"/>
    <property type="match status" value="1"/>
</dbReference>
<accession>A0A7C4RUH5</accession>
<dbReference type="Gene3D" id="3.20.20.140">
    <property type="entry name" value="Metal-dependent hydrolases"/>
    <property type="match status" value="1"/>
</dbReference>
<name>A0A7C4RUH5_9BACT</name>
<dbReference type="GO" id="GO:0004000">
    <property type="term" value="F:adenosine deaminase activity"/>
    <property type="evidence" value="ECO:0007669"/>
    <property type="project" value="UniProtKB-ARBA"/>
</dbReference>
<feature type="domain" description="CRISPR system ring nuclease SSO2081-like" evidence="8">
    <location>
        <begin position="51"/>
        <end position="167"/>
    </location>
</feature>